<sequence>MELNTYTISSRGLPDAFDGYRIAQVSDLHNAEFGDGN</sequence>
<protein>
    <submittedName>
        <fullName evidence="1">Uncharacterized protein</fullName>
    </submittedName>
</protein>
<gene>
    <name evidence="1" type="ORF">OBE_12880</name>
</gene>
<dbReference type="AlphaFoldDB" id="K1SGL0"/>
<reference evidence="1" key="1">
    <citation type="journal article" date="2013" name="Environ. Microbiol.">
        <title>Microbiota from the distal guts of lean and obese adolescents exhibit partial functional redundancy besides clear differences in community structure.</title>
        <authorList>
            <person name="Ferrer M."/>
            <person name="Ruiz A."/>
            <person name="Lanza F."/>
            <person name="Haange S.B."/>
            <person name="Oberbach A."/>
            <person name="Till H."/>
            <person name="Bargiela R."/>
            <person name="Campoy C."/>
            <person name="Segura M.T."/>
            <person name="Richter M."/>
            <person name="von Bergen M."/>
            <person name="Seifert J."/>
            <person name="Suarez A."/>
        </authorList>
    </citation>
    <scope>NUCLEOTIDE SEQUENCE</scope>
</reference>
<comment type="caution">
    <text evidence="1">The sequence shown here is derived from an EMBL/GenBank/DDBJ whole genome shotgun (WGS) entry which is preliminary data.</text>
</comment>
<proteinExistence type="predicted"/>
<accession>K1SGL0</accession>
<organism evidence="1">
    <name type="scientific">human gut metagenome</name>
    <dbReference type="NCBI Taxonomy" id="408170"/>
    <lineage>
        <taxon>unclassified sequences</taxon>
        <taxon>metagenomes</taxon>
        <taxon>organismal metagenomes</taxon>
    </lineage>
</organism>
<dbReference type="EMBL" id="AJWZ01008889">
    <property type="protein sequence ID" value="EKC52860.1"/>
    <property type="molecule type" value="Genomic_DNA"/>
</dbReference>
<feature type="non-terminal residue" evidence="1">
    <location>
        <position position="37"/>
    </location>
</feature>
<name>K1SGL0_9ZZZZ</name>
<evidence type="ECO:0000313" key="1">
    <source>
        <dbReference type="EMBL" id="EKC52860.1"/>
    </source>
</evidence>